<gene>
    <name evidence="1" type="ORF">GRJ2_000452300</name>
</gene>
<proteinExistence type="predicted"/>
<name>A0ABC9W3A6_GRUJA</name>
<dbReference type="AlphaFoldDB" id="A0ABC9W3A6"/>
<accession>A0ABC9W3A6</accession>
<evidence type="ECO:0000313" key="2">
    <source>
        <dbReference type="Proteomes" id="UP001623348"/>
    </source>
</evidence>
<sequence length="131" mass="14843">MSQQCTAVTTKANQILGCIHRGITGRDRDMTIPFYTAPGVLCTVLIPFKKDASKLDSVQRRATKMIKGLENLPYEERLKELGLFSLEKRRFRGNLITVFQYLKGGYKENGDSLHKEAHGEDKWQCIRVAPG</sequence>
<dbReference type="Proteomes" id="UP001623348">
    <property type="component" value="Unassembled WGS sequence"/>
</dbReference>
<evidence type="ECO:0000313" key="1">
    <source>
        <dbReference type="EMBL" id="GAB0179870.1"/>
    </source>
</evidence>
<comment type="caution">
    <text evidence="1">The sequence shown here is derived from an EMBL/GenBank/DDBJ whole genome shotgun (WGS) entry which is preliminary data.</text>
</comment>
<reference evidence="1 2" key="1">
    <citation type="submission" date="2024-06" db="EMBL/GenBank/DDBJ databases">
        <title>The draft genome of Grus japonensis, version 3.</title>
        <authorList>
            <person name="Nabeshima K."/>
            <person name="Suzuki S."/>
            <person name="Onuma M."/>
        </authorList>
    </citation>
    <scope>NUCLEOTIDE SEQUENCE [LARGE SCALE GENOMIC DNA]</scope>
    <source>
        <strain evidence="1 2">451A</strain>
    </source>
</reference>
<dbReference type="EMBL" id="BAAFJT010000001">
    <property type="protein sequence ID" value="GAB0179870.1"/>
    <property type="molecule type" value="Genomic_DNA"/>
</dbReference>
<protein>
    <submittedName>
        <fullName evidence="1">Uncharacterized protein</fullName>
    </submittedName>
</protein>
<organism evidence="1 2">
    <name type="scientific">Grus japonensis</name>
    <name type="common">Japanese crane</name>
    <name type="synonym">Red-crowned crane</name>
    <dbReference type="NCBI Taxonomy" id="30415"/>
    <lineage>
        <taxon>Eukaryota</taxon>
        <taxon>Metazoa</taxon>
        <taxon>Chordata</taxon>
        <taxon>Craniata</taxon>
        <taxon>Vertebrata</taxon>
        <taxon>Euteleostomi</taxon>
        <taxon>Archelosauria</taxon>
        <taxon>Archosauria</taxon>
        <taxon>Dinosauria</taxon>
        <taxon>Saurischia</taxon>
        <taxon>Theropoda</taxon>
        <taxon>Coelurosauria</taxon>
        <taxon>Aves</taxon>
        <taxon>Neognathae</taxon>
        <taxon>Neoaves</taxon>
        <taxon>Gruiformes</taxon>
        <taxon>Gruidae</taxon>
        <taxon>Grus</taxon>
    </lineage>
</organism>
<keyword evidence="2" id="KW-1185">Reference proteome</keyword>